<dbReference type="OrthoDB" id="1751210at2759"/>
<sequence length="711" mass="77380">MSGVKFDYPPYKLFERPIIVDADAIESPDTVTLRYEEEAAARANSGDLRGDSPPGLLSMSGYSKPQTGEMHAAFDSSRSYPDPRYQYSAQQFNAAQQSENEAAQLNQMAFAANNAASQYMALVLPTLISYQPSSGVFGTKILVKISAVYDLIAVTSHFFLGFGSYKSPAHAIRDTSDSSGYGYIVSADAPQPADTRSVSASVPLSLFVETSEGETLAGIEVGTFTYHDTQAGAGESPTDSVTRKDSKSPEQRQSPPRQEPAQLIDPTTNSFGYPHTASQAVPSGYDPSFSNNGTMLGTYHRTSYATDYHSRPPPLKNSSWSSYASSLAAHRSSRISHRAALSRPSVTALPPPRPSTPELVRTSCIPQGGQSISGQYNSHHAYQPHKASLKIVGDLQSMELGWTTEEWENRRRIVMFSKKQIGTVLTISFRPISVNERPAGSICISCIYWAEKDECYVTSVDTISLLEQLLSASKKFQVEEKNRIRRNLEGFRPLTVSKSKAETEGFFRTIMDFPSPKPRNIEKDVKVFPWKILGPALQKIIGKYSLNPSALTAGPRPALLTPVSNPSPGLYAPPPPYTPAIPDNSYSHHDSHASPRSVSGTASTWAAYPTSRTLSPSLKAHSPQSAGLRIPSIPSYATIDSRQQQNQHAYSANGRWQDGLTSHTHSRWDTSGVAATNGYGDGTGAAPYASHHQHHSQVYGNGTYGEGSHRD</sequence>
<evidence type="ECO:0000313" key="3">
    <source>
        <dbReference type="EMBL" id="RYP00932.1"/>
    </source>
</evidence>
<comment type="caution">
    <text evidence="3">The sequence shown here is derived from an EMBL/GenBank/DDBJ whole genome shotgun (WGS) entry which is preliminary data.</text>
</comment>
<dbReference type="AlphaFoldDB" id="A0A4Q4T6Z0"/>
<dbReference type="GO" id="GO:0005634">
    <property type="term" value="C:nucleus"/>
    <property type="evidence" value="ECO:0007669"/>
    <property type="project" value="TreeGrafter"/>
</dbReference>
<name>A0A4Q4T6Z0_9PEZI</name>
<gene>
    <name evidence="3" type="ORF">DL764_006355</name>
</gene>
<evidence type="ECO:0000313" key="4">
    <source>
        <dbReference type="Proteomes" id="UP000293360"/>
    </source>
</evidence>
<dbReference type="Proteomes" id="UP000293360">
    <property type="component" value="Unassembled WGS sequence"/>
</dbReference>
<dbReference type="STRING" id="155417.A0A4Q4T6Z0"/>
<feature type="compositionally biased region" description="Low complexity" evidence="1">
    <location>
        <begin position="251"/>
        <end position="262"/>
    </location>
</feature>
<feature type="domain" description="DUF7082" evidence="2">
    <location>
        <begin position="386"/>
        <end position="541"/>
    </location>
</feature>
<dbReference type="InterPro" id="IPR055509">
    <property type="entry name" value="DUF7082"/>
</dbReference>
<feature type="region of interest" description="Disordered" evidence="1">
    <location>
        <begin position="564"/>
        <end position="600"/>
    </location>
</feature>
<dbReference type="Pfam" id="PF23305">
    <property type="entry name" value="DUF7082"/>
    <property type="match status" value="1"/>
</dbReference>
<organism evidence="3 4">
    <name type="scientific">Monosporascus ibericus</name>
    <dbReference type="NCBI Taxonomy" id="155417"/>
    <lineage>
        <taxon>Eukaryota</taxon>
        <taxon>Fungi</taxon>
        <taxon>Dikarya</taxon>
        <taxon>Ascomycota</taxon>
        <taxon>Pezizomycotina</taxon>
        <taxon>Sordariomycetes</taxon>
        <taxon>Xylariomycetidae</taxon>
        <taxon>Xylariales</taxon>
        <taxon>Xylariales incertae sedis</taxon>
        <taxon>Monosporascus</taxon>
    </lineage>
</organism>
<evidence type="ECO:0000259" key="2">
    <source>
        <dbReference type="Pfam" id="PF23305"/>
    </source>
</evidence>
<dbReference type="EMBL" id="QJNU01000373">
    <property type="protein sequence ID" value="RYP00932.1"/>
    <property type="molecule type" value="Genomic_DNA"/>
</dbReference>
<feature type="region of interest" description="Disordered" evidence="1">
    <location>
        <begin position="640"/>
        <end position="669"/>
    </location>
</feature>
<keyword evidence="4" id="KW-1185">Reference proteome</keyword>
<protein>
    <recommendedName>
        <fullName evidence="2">DUF7082 domain-containing protein</fullName>
    </recommendedName>
</protein>
<proteinExistence type="predicted"/>
<evidence type="ECO:0000256" key="1">
    <source>
        <dbReference type="SAM" id="MobiDB-lite"/>
    </source>
</evidence>
<feature type="compositionally biased region" description="Polar residues" evidence="1">
    <location>
        <begin position="640"/>
        <end position="650"/>
    </location>
</feature>
<reference evidence="3 4" key="1">
    <citation type="submission" date="2018-06" db="EMBL/GenBank/DDBJ databases">
        <title>Complete Genomes of Monosporascus.</title>
        <authorList>
            <person name="Robinson A.J."/>
            <person name="Natvig D.O."/>
        </authorList>
    </citation>
    <scope>NUCLEOTIDE SEQUENCE [LARGE SCALE GENOMIC DNA]</scope>
    <source>
        <strain evidence="3 4">CBS 110550</strain>
    </source>
</reference>
<dbReference type="PANTHER" id="PTHR39463:SF1">
    <property type="entry name" value="MEDUSA"/>
    <property type="match status" value="1"/>
</dbReference>
<feature type="region of interest" description="Disordered" evidence="1">
    <location>
        <begin position="684"/>
        <end position="711"/>
    </location>
</feature>
<feature type="region of interest" description="Disordered" evidence="1">
    <location>
        <begin position="41"/>
        <end position="62"/>
    </location>
</feature>
<feature type="region of interest" description="Disordered" evidence="1">
    <location>
        <begin position="229"/>
        <end position="289"/>
    </location>
</feature>
<dbReference type="PANTHER" id="PTHR39463">
    <property type="entry name" value="MEDUSA"/>
    <property type="match status" value="1"/>
</dbReference>
<feature type="compositionally biased region" description="Polar residues" evidence="1">
    <location>
        <begin position="265"/>
        <end position="281"/>
    </location>
</feature>
<feature type="compositionally biased region" description="Basic and acidic residues" evidence="1">
    <location>
        <begin position="241"/>
        <end position="250"/>
    </location>
</feature>
<accession>A0A4Q4T6Z0</accession>
<feature type="region of interest" description="Disordered" evidence="1">
    <location>
        <begin position="335"/>
        <end position="359"/>
    </location>
</feature>